<comment type="caution">
    <text evidence="1">The sequence shown here is derived from an EMBL/GenBank/DDBJ whole genome shotgun (WGS) entry which is preliminary data.</text>
</comment>
<evidence type="ECO:0000313" key="1">
    <source>
        <dbReference type="EMBL" id="MFC7436031.1"/>
    </source>
</evidence>
<evidence type="ECO:0000313" key="2">
    <source>
        <dbReference type="Proteomes" id="UP001596495"/>
    </source>
</evidence>
<dbReference type="Proteomes" id="UP001596495">
    <property type="component" value="Unassembled WGS sequence"/>
</dbReference>
<proteinExistence type="predicted"/>
<dbReference type="EMBL" id="JBHTBX010000013">
    <property type="protein sequence ID" value="MFC7436031.1"/>
    <property type="molecule type" value="Genomic_DNA"/>
</dbReference>
<organism evidence="1 2">
    <name type="scientific">Hydrogenophaga bisanensis</name>
    <dbReference type="NCBI Taxonomy" id="439611"/>
    <lineage>
        <taxon>Bacteria</taxon>
        <taxon>Pseudomonadati</taxon>
        <taxon>Pseudomonadota</taxon>
        <taxon>Betaproteobacteria</taxon>
        <taxon>Burkholderiales</taxon>
        <taxon>Comamonadaceae</taxon>
        <taxon>Hydrogenophaga</taxon>
    </lineage>
</organism>
<dbReference type="RefSeq" id="WP_382259380.1">
    <property type="nucleotide sequence ID" value="NZ_JBHTBX010000013.1"/>
</dbReference>
<sequence length="66" mass="7536">MTKPYTIRHQKDGLRQADRRVFVFGTSRKPVATVSKEAWTKLCNEARDPKKSGRSFAEIKDVATIL</sequence>
<protein>
    <submittedName>
        <fullName evidence="1">Uncharacterized protein</fullName>
    </submittedName>
</protein>
<reference evidence="2" key="1">
    <citation type="journal article" date="2019" name="Int. J. Syst. Evol. Microbiol.">
        <title>The Global Catalogue of Microorganisms (GCM) 10K type strain sequencing project: providing services to taxonomists for standard genome sequencing and annotation.</title>
        <authorList>
            <consortium name="The Broad Institute Genomics Platform"/>
            <consortium name="The Broad Institute Genome Sequencing Center for Infectious Disease"/>
            <person name="Wu L."/>
            <person name="Ma J."/>
        </authorList>
    </citation>
    <scope>NUCLEOTIDE SEQUENCE [LARGE SCALE GENOMIC DNA]</scope>
    <source>
        <strain evidence="2">CCUG 54518</strain>
    </source>
</reference>
<gene>
    <name evidence="1" type="ORF">ACFQNJ_16065</name>
</gene>
<name>A0ABW2RD69_9BURK</name>
<keyword evidence="2" id="KW-1185">Reference proteome</keyword>
<accession>A0ABW2RD69</accession>